<dbReference type="OrthoDB" id="2562493at2759"/>
<feature type="domain" description="DUF6534" evidence="3">
    <location>
        <begin position="168"/>
        <end position="253"/>
    </location>
</feature>
<dbReference type="PANTHER" id="PTHR40465:SF1">
    <property type="entry name" value="DUF6534 DOMAIN-CONTAINING PROTEIN"/>
    <property type="match status" value="1"/>
</dbReference>
<gene>
    <name evidence="4" type="ORF">MIND_00571200</name>
</gene>
<keyword evidence="2" id="KW-0472">Membrane</keyword>
<dbReference type="AlphaFoldDB" id="A0A8H6SQ17"/>
<dbReference type="InterPro" id="IPR045339">
    <property type="entry name" value="DUF6534"/>
</dbReference>
<accession>A0A8H6SQ17</accession>
<evidence type="ECO:0000313" key="4">
    <source>
        <dbReference type="EMBL" id="KAF7303426.1"/>
    </source>
</evidence>
<dbReference type="EMBL" id="JACAZF010000005">
    <property type="protein sequence ID" value="KAF7303426.1"/>
    <property type="molecule type" value="Genomic_DNA"/>
</dbReference>
<keyword evidence="5" id="KW-1185">Reference proteome</keyword>
<evidence type="ECO:0000259" key="3">
    <source>
        <dbReference type="Pfam" id="PF20152"/>
    </source>
</evidence>
<dbReference type="PANTHER" id="PTHR40465">
    <property type="entry name" value="CHROMOSOME 1, WHOLE GENOME SHOTGUN SEQUENCE"/>
    <property type="match status" value="1"/>
</dbReference>
<evidence type="ECO:0000313" key="5">
    <source>
        <dbReference type="Proteomes" id="UP000636479"/>
    </source>
</evidence>
<feature type="transmembrane region" description="Helical" evidence="2">
    <location>
        <begin position="194"/>
        <end position="215"/>
    </location>
</feature>
<protein>
    <recommendedName>
        <fullName evidence="3">DUF6534 domain-containing protein</fullName>
    </recommendedName>
</protein>
<evidence type="ECO:0000256" key="1">
    <source>
        <dbReference type="SAM" id="MobiDB-lite"/>
    </source>
</evidence>
<feature type="transmembrane region" description="Helical" evidence="2">
    <location>
        <begin position="158"/>
        <end position="182"/>
    </location>
</feature>
<reference evidence="4" key="1">
    <citation type="submission" date="2020-05" db="EMBL/GenBank/DDBJ databases">
        <title>Mycena genomes resolve the evolution of fungal bioluminescence.</title>
        <authorList>
            <person name="Tsai I.J."/>
        </authorList>
    </citation>
    <scope>NUCLEOTIDE SEQUENCE</scope>
    <source>
        <strain evidence="4">171206Taipei</strain>
    </source>
</reference>
<feature type="transmembrane region" description="Helical" evidence="2">
    <location>
        <begin position="6"/>
        <end position="33"/>
    </location>
</feature>
<comment type="caution">
    <text evidence="4">The sequence shown here is derived from an EMBL/GenBank/DDBJ whole genome shotgun (WGS) entry which is preliminary data.</text>
</comment>
<feature type="region of interest" description="Disordered" evidence="1">
    <location>
        <begin position="299"/>
        <end position="333"/>
    </location>
</feature>
<keyword evidence="2" id="KW-0812">Transmembrane</keyword>
<feature type="transmembrane region" description="Helical" evidence="2">
    <location>
        <begin position="88"/>
        <end position="110"/>
    </location>
</feature>
<feature type="transmembrane region" description="Helical" evidence="2">
    <location>
        <begin position="45"/>
        <end position="68"/>
    </location>
</feature>
<dbReference type="Proteomes" id="UP000636479">
    <property type="component" value="Unassembled WGS sequence"/>
</dbReference>
<organism evidence="4 5">
    <name type="scientific">Mycena indigotica</name>
    <dbReference type="NCBI Taxonomy" id="2126181"/>
    <lineage>
        <taxon>Eukaryota</taxon>
        <taxon>Fungi</taxon>
        <taxon>Dikarya</taxon>
        <taxon>Basidiomycota</taxon>
        <taxon>Agaricomycotina</taxon>
        <taxon>Agaricomycetes</taxon>
        <taxon>Agaricomycetidae</taxon>
        <taxon>Agaricales</taxon>
        <taxon>Marasmiineae</taxon>
        <taxon>Mycenaceae</taxon>
        <taxon>Mycena</taxon>
    </lineage>
</organism>
<keyword evidence="2" id="KW-1133">Transmembrane helix</keyword>
<evidence type="ECO:0000256" key="2">
    <source>
        <dbReference type="SAM" id="Phobius"/>
    </source>
</evidence>
<dbReference type="RefSeq" id="XP_037220398.1">
    <property type="nucleotide sequence ID" value="XM_037362477.1"/>
</dbReference>
<feature type="transmembrane region" description="Helical" evidence="2">
    <location>
        <begin position="122"/>
        <end position="146"/>
    </location>
</feature>
<name>A0A8H6SQ17_9AGAR</name>
<sequence>MPASPTALLVGLNLMGVLFNTLLYGLVLGQFLTYFNGSSRTKDPAWIRAIVWMLLILDTIHSGVEFYAVWDVAVTNYGDLASFAIVNWVIPFTATADAVAALLTQAFLLYRVHSLTRNVALVAFLGTTSVLSFAFGCTAGIYSGILGTVEKFPPLVKWVILWLSFQSVSDLGISGALIFSLIRSRTGFRKTDAMINRLIYGAIETGVFASVFAMGDLFSFTFFRQSNLYLTFAYPIGRIYTNTLLHVLNSRDSIRMTGGMATAISLGEVLTEGHTRGRSAATTPSDTLSNKQSIVFRQQNNGHGHDHDTSFVDLDDDASQMAGPKESMERDRKSRIMVAVEESVHVV</sequence>
<dbReference type="Pfam" id="PF20152">
    <property type="entry name" value="DUF6534"/>
    <property type="match status" value="1"/>
</dbReference>
<dbReference type="GeneID" id="59344993"/>
<proteinExistence type="predicted"/>